<gene>
    <name evidence="1" type="ORF">N8E88_04290</name>
</gene>
<protein>
    <submittedName>
        <fullName evidence="1">Branched-chain amino acid ABC transporter permease</fullName>
    </submittedName>
</protein>
<evidence type="ECO:0000313" key="1">
    <source>
        <dbReference type="EMBL" id="UXN57551.1"/>
    </source>
</evidence>
<dbReference type="Proteomes" id="UP001061991">
    <property type="component" value="Plasmid p_unnamed3"/>
</dbReference>
<accession>A0ACD4CVD7</accession>
<reference evidence="1" key="1">
    <citation type="submission" date="2022-09" db="EMBL/GenBank/DDBJ databases">
        <title>Interaction between co-microsymbionts with complementary sets of symbiotic genes in legume-rhizobium systems.</title>
        <authorList>
            <person name="Safronova V."/>
            <person name="Sazanova A."/>
            <person name="Afonin A."/>
            <person name="Chirak E."/>
        </authorList>
    </citation>
    <scope>NUCLEOTIDE SEQUENCE</scope>
    <source>
        <strain evidence="1">A18/3m</strain>
    </source>
</reference>
<organism evidence="1 2">
    <name type="scientific">Phyllobacterium zundukense</name>
    <dbReference type="NCBI Taxonomy" id="1867719"/>
    <lineage>
        <taxon>Bacteria</taxon>
        <taxon>Pseudomonadati</taxon>
        <taxon>Pseudomonadota</taxon>
        <taxon>Alphaproteobacteria</taxon>
        <taxon>Hyphomicrobiales</taxon>
        <taxon>Phyllobacteriaceae</taxon>
        <taxon>Phyllobacterium</taxon>
    </lineage>
</organism>
<evidence type="ECO:0000313" key="2">
    <source>
        <dbReference type="Proteomes" id="UP001061991"/>
    </source>
</evidence>
<dbReference type="EMBL" id="CP104970">
    <property type="protein sequence ID" value="UXN57551.1"/>
    <property type="molecule type" value="Genomic_DNA"/>
</dbReference>
<proteinExistence type="predicted"/>
<name>A0ACD4CVD7_9HYPH</name>
<geneLocation type="plasmid" evidence="1 2">
    <name>p_unnamed3</name>
</geneLocation>
<sequence length="287" mass="29937">MQITLNILSLTSFYVCFSIGLALVFGVMRVVNFAHGDFYMLGAYAAWVTLAVISPVTGSIVGYAVSAGVAALVLAAMGLLANAAIIRPLADRPLGIYVATLSLSYILQVCVVQAFGAVGQIVKPPVPGVLFLGGAIMPYQRVLVMVVAAIMIVALWLFMERSRLGRAMRAVAQNKRGALLQGVNIKLVGSLAVVIGAIMAGTAGVVMAPVAGVNPFMGVDALWKAFIIIIVGGIGSIWGAVAAALMFGIFDTLVSVAGFGRFLAMFSALIMLIVLSIRPQGLFGEKD</sequence>
<keyword evidence="1" id="KW-0614">Plasmid</keyword>
<keyword evidence="2" id="KW-1185">Reference proteome</keyword>